<dbReference type="AlphaFoldDB" id="A0A418X065"/>
<name>A0A418X065_9BURK</name>
<dbReference type="PANTHER" id="PTHR38468:SF1">
    <property type="entry name" value="SLL0939 PROTEIN"/>
    <property type="match status" value="1"/>
</dbReference>
<comment type="caution">
    <text evidence="2">The sequence shown here is derived from an EMBL/GenBank/DDBJ whole genome shotgun (WGS) entry which is preliminary data.</text>
</comment>
<dbReference type="InterPro" id="IPR012427">
    <property type="entry name" value="DUF1622"/>
</dbReference>
<evidence type="ECO:0000256" key="1">
    <source>
        <dbReference type="SAM" id="MobiDB-lite"/>
    </source>
</evidence>
<evidence type="ECO:0000313" key="2">
    <source>
        <dbReference type="EMBL" id="RJG05715.1"/>
    </source>
</evidence>
<dbReference type="OrthoDB" id="9812897at2"/>
<accession>A0A418X065</accession>
<dbReference type="RefSeq" id="WP_119737651.1">
    <property type="nucleotide sequence ID" value="NZ_QYUN01000002.1"/>
</dbReference>
<gene>
    <name evidence="2" type="ORF">D3870_06515</name>
</gene>
<dbReference type="Pfam" id="PF07784">
    <property type="entry name" value="DUF1622"/>
    <property type="match status" value="1"/>
</dbReference>
<sequence>MEAVLHVAVGYVAFGLDAAAVLMVAIGGIDAFVRIFLVIVHRHARGVQYRAIFIEFARWLVAALTFQLGSDIVNTTISPGWDDLGRLAATAGIRTFLTYFLDRDLEKAREAQHERQREGAEGERHVEPT</sequence>
<dbReference type="PANTHER" id="PTHR38468">
    <property type="entry name" value="SLL0939 PROTEIN"/>
    <property type="match status" value="1"/>
</dbReference>
<reference evidence="2 3" key="1">
    <citation type="submission" date="2018-09" db="EMBL/GenBank/DDBJ databases">
        <authorList>
            <person name="Zhu H."/>
        </authorList>
    </citation>
    <scope>NUCLEOTIDE SEQUENCE [LARGE SCALE GENOMIC DNA]</scope>
    <source>
        <strain evidence="2 3">K2R10-39</strain>
    </source>
</reference>
<organism evidence="2 3">
    <name type="scientific">Noviherbaspirillum cavernae</name>
    <dbReference type="NCBI Taxonomy" id="2320862"/>
    <lineage>
        <taxon>Bacteria</taxon>
        <taxon>Pseudomonadati</taxon>
        <taxon>Pseudomonadota</taxon>
        <taxon>Betaproteobacteria</taxon>
        <taxon>Burkholderiales</taxon>
        <taxon>Oxalobacteraceae</taxon>
        <taxon>Noviherbaspirillum</taxon>
    </lineage>
</organism>
<dbReference type="Proteomes" id="UP000285190">
    <property type="component" value="Unassembled WGS sequence"/>
</dbReference>
<proteinExistence type="predicted"/>
<dbReference type="EMBL" id="QYUN01000002">
    <property type="protein sequence ID" value="RJG05715.1"/>
    <property type="molecule type" value="Genomic_DNA"/>
</dbReference>
<keyword evidence="3" id="KW-1185">Reference proteome</keyword>
<evidence type="ECO:0000313" key="3">
    <source>
        <dbReference type="Proteomes" id="UP000285190"/>
    </source>
</evidence>
<protein>
    <submittedName>
        <fullName evidence="2">DUF1622 domain-containing protein</fullName>
    </submittedName>
</protein>
<feature type="region of interest" description="Disordered" evidence="1">
    <location>
        <begin position="110"/>
        <end position="129"/>
    </location>
</feature>